<organism evidence="2 3">
    <name type="scientific">Tenacibaculum platacis</name>
    <dbReference type="NCBI Taxonomy" id="3137852"/>
    <lineage>
        <taxon>Bacteria</taxon>
        <taxon>Pseudomonadati</taxon>
        <taxon>Bacteroidota</taxon>
        <taxon>Flavobacteriia</taxon>
        <taxon>Flavobacteriales</taxon>
        <taxon>Flavobacteriaceae</taxon>
        <taxon>Tenacibaculum</taxon>
    </lineage>
</organism>
<dbReference type="Proteomes" id="UP001497416">
    <property type="component" value="Unassembled WGS sequence"/>
</dbReference>
<reference evidence="2 3" key="1">
    <citation type="submission" date="2024-05" db="EMBL/GenBank/DDBJ databases">
        <authorList>
            <person name="Duchaud E."/>
        </authorList>
    </citation>
    <scope>NUCLEOTIDE SEQUENCE [LARGE SCALE GENOMIC DNA]</scope>
    <source>
        <strain evidence="2">Ena-SAMPLE-TAB-13-05-2024-13:56:06:370-140302</strain>
    </source>
</reference>
<keyword evidence="1" id="KW-0472">Membrane</keyword>
<sequence>MNKKTLIIIVIITIGILSFLKMNNDFLMLWNTNEVNVETESPLTSEKVKIEFGISVNTISRANDSVLFSNRERYTMIYDGQQLNEIINEYGENDFLITYDSEFYYSFRQFKLNRRHQHIYDFRISKQVNDIVLKVEIKGKDGMKFERKMLKIKEAEKYVCNIPIERKGKVCNMIELKEE</sequence>
<keyword evidence="3" id="KW-1185">Reference proteome</keyword>
<evidence type="ECO:0000313" key="3">
    <source>
        <dbReference type="Proteomes" id="UP001497416"/>
    </source>
</evidence>
<accession>A0ABM9P5D6</accession>
<evidence type="ECO:0000313" key="2">
    <source>
        <dbReference type="EMBL" id="CAL2093032.1"/>
    </source>
</evidence>
<dbReference type="EMBL" id="CAXIXY010000007">
    <property type="protein sequence ID" value="CAL2093032.1"/>
    <property type="molecule type" value="Genomic_DNA"/>
</dbReference>
<dbReference type="RefSeq" id="WP_348713513.1">
    <property type="nucleotide sequence ID" value="NZ_CAXIXY010000007.1"/>
</dbReference>
<name>A0ABM9P5D6_9FLAO</name>
<protein>
    <submittedName>
        <fullName evidence="2">Uncharacterized protein</fullName>
    </submittedName>
</protein>
<keyword evidence="1" id="KW-0812">Transmembrane</keyword>
<gene>
    <name evidence="2" type="ORF">T190607A01A_50122</name>
</gene>
<feature type="transmembrane region" description="Helical" evidence="1">
    <location>
        <begin position="6"/>
        <end position="22"/>
    </location>
</feature>
<comment type="caution">
    <text evidence="2">The sequence shown here is derived from an EMBL/GenBank/DDBJ whole genome shotgun (WGS) entry which is preliminary data.</text>
</comment>
<evidence type="ECO:0000256" key="1">
    <source>
        <dbReference type="SAM" id="Phobius"/>
    </source>
</evidence>
<keyword evidence="1" id="KW-1133">Transmembrane helix</keyword>
<proteinExistence type="predicted"/>